<dbReference type="AlphaFoldDB" id="A0A6S7JNL7"/>
<protein>
    <submittedName>
        <fullName evidence="2">Uncharacterized protein</fullName>
    </submittedName>
</protein>
<dbReference type="EMBL" id="CACRXK020019902">
    <property type="protein sequence ID" value="CAB4034185.1"/>
    <property type="molecule type" value="Genomic_DNA"/>
</dbReference>
<accession>A0A6S7JNL7</accession>
<feature type="compositionally biased region" description="Basic and acidic residues" evidence="1">
    <location>
        <begin position="46"/>
        <end position="60"/>
    </location>
</feature>
<comment type="caution">
    <text evidence="2">The sequence shown here is derived from an EMBL/GenBank/DDBJ whole genome shotgun (WGS) entry which is preliminary data.</text>
</comment>
<organism evidence="2 3">
    <name type="scientific">Paramuricea clavata</name>
    <name type="common">Red gorgonian</name>
    <name type="synonym">Violescent sea-whip</name>
    <dbReference type="NCBI Taxonomy" id="317549"/>
    <lineage>
        <taxon>Eukaryota</taxon>
        <taxon>Metazoa</taxon>
        <taxon>Cnidaria</taxon>
        <taxon>Anthozoa</taxon>
        <taxon>Octocorallia</taxon>
        <taxon>Malacalcyonacea</taxon>
        <taxon>Plexauridae</taxon>
        <taxon>Paramuricea</taxon>
    </lineage>
</organism>
<sequence>MTDNTEINDIDDLDAPPHKNAERGWNDNAQDIMCEPNQDSASEKIGSTEEKPDVISSTDESRWSLDDFKTKAKESLPDCTNGILSKVNGEKQKKVGQKVSTYRQEEPCIMMASHVFVGELRCLPREPVQISDDRILIKVTCKDEHLDFSLGKNDVTSFKIHSEDDPRIAILTITSDWARKYVERYRQFNTYVDPCNLAYNKKHIVLIFKEVITGTHLETLIQLIDNNLSDEPIVERISQHEANVEGDRIISAFATTLPKSQSSNDGSSQSTNGILSKVNCEKQKKLDRKYLRIGKENRAL</sequence>
<evidence type="ECO:0000256" key="1">
    <source>
        <dbReference type="SAM" id="MobiDB-lite"/>
    </source>
</evidence>
<feature type="compositionally biased region" description="Basic and acidic residues" evidence="1">
    <location>
        <begin position="15"/>
        <end position="25"/>
    </location>
</feature>
<proteinExistence type="predicted"/>
<feature type="compositionally biased region" description="Acidic residues" evidence="1">
    <location>
        <begin position="1"/>
        <end position="14"/>
    </location>
</feature>
<feature type="region of interest" description="Disordered" evidence="1">
    <location>
        <begin position="1"/>
        <end position="60"/>
    </location>
</feature>
<dbReference type="Proteomes" id="UP001152795">
    <property type="component" value="Unassembled WGS sequence"/>
</dbReference>
<gene>
    <name evidence="2" type="ORF">PACLA_8A073230</name>
</gene>
<evidence type="ECO:0000313" key="2">
    <source>
        <dbReference type="EMBL" id="CAB4034185.1"/>
    </source>
</evidence>
<name>A0A6S7JNL7_PARCT</name>
<reference evidence="2" key="1">
    <citation type="submission" date="2020-04" db="EMBL/GenBank/DDBJ databases">
        <authorList>
            <person name="Alioto T."/>
            <person name="Alioto T."/>
            <person name="Gomez Garrido J."/>
        </authorList>
    </citation>
    <scope>NUCLEOTIDE SEQUENCE</scope>
    <source>
        <strain evidence="2">A484AB</strain>
    </source>
</reference>
<keyword evidence="3" id="KW-1185">Reference proteome</keyword>
<evidence type="ECO:0000313" key="3">
    <source>
        <dbReference type="Proteomes" id="UP001152795"/>
    </source>
</evidence>